<accession>A0A9N9V3K8</accession>
<feature type="region of interest" description="Disordered" evidence="1">
    <location>
        <begin position="172"/>
        <end position="212"/>
    </location>
</feature>
<protein>
    <submittedName>
        <fullName evidence="2">Uncharacterized protein</fullName>
    </submittedName>
</protein>
<dbReference type="AlphaFoldDB" id="A0A9N9V3K8"/>
<evidence type="ECO:0000256" key="1">
    <source>
        <dbReference type="SAM" id="MobiDB-lite"/>
    </source>
</evidence>
<feature type="region of interest" description="Disordered" evidence="1">
    <location>
        <begin position="1"/>
        <end position="32"/>
    </location>
</feature>
<evidence type="ECO:0000313" key="2">
    <source>
        <dbReference type="EMBL" id="CAH0016429.1"/>
    </source>
</evidence>
<comment type="caution">
    <text evidence="2">The sequence shown here is derived from an EMBL/GenBank/DDBJ whole genome shotgun (WGS) entry which is preliminary data.</text>
</comment>
<dbReference type="EMBL" id="CABFNQ020000462">
    <property type="protein sequence ID" value="CAH0016429.1"/>
    <property type="molecule type" value="Genomic_DNA"/>
</dbReference>
<sequence>MGSWPEDIDFDPGISFDSVFGPPSHDNYISPLPDEGTPFIFDPRPSLGISQPMPFGKTLGLQGSPPRCSWSLSDSSCFASPCSNTPEEARLLSSWDKYMLAQGDDSIAHHENEIYELARGIQDSSLITSYELHPSDFIATATQSPTRGPGPPGDFAAFAISPPSFAFPSVSLDSSSFSSDDFSDASNGGIGDDGSSPKNLPQQTPRPGYQWCCKKEYKEGDQLK</sequence>
<organism evidence="2 3">
    <name type="scientific">Clonostachys rhizophaga</name>
    <dbReference type="NCBI Taxonomy" id="160324"/>
    <lineage>
        <taxon>Eukaryota</taxon>
        <taxon>Fungi</taxon>
        <taxon>Dikarya</taxon>
        <taxon>Ascomycota</taxon>
        <taxon>Pezizomycotina</taxon>
        <taxon>Sordariomycetes</taxon>
        <taxon>Hypocreomycetidae</taxon>
        <taxon>Hypocreales</taxon>
        <taxon>Bionectriaceae</taxon>
        <taxon>Clonostachys</taxon>
    </lineage>
</organism>
<dbReference type="OrthoDB" id="5151717at2759"/>
<feature type="compositionally biased region" description="Polar residues" evidence="1">
    <location>
        <begin position="196"/>
        <end position="205"/>
    </location>
</feature>
<keyword evidence="3" id="KW-1185">Reference proteome</keyword>
<feature type="compositionally biased region" description="Acidic residues" evidence="1">
    <location>
        <begin position="1"/>
        <end position="10"/>
    </location>
</feature>
<proteinExistence type="predicted"/>
<reference evidence="2" key="1">
    <citation type="submission" date="2021-10" db="EMBL/GenBank/DDBJ databases">
        <authorList>
            <person name="Piombo E."/>
        </authorList>
    </citation>
    <scope>NUCLEOTIDE SEQUENCE</scope>
</reference>
<evidence type="ECO:0000313" key="3">
    <source>
        <dbReference type="Proteomes" id="UP000696573"/>
    </source>
</evidence>
<feature type="compositionally biased region" description="Low complexity" evidence="1">
    <location>
        <begin position="172"/>
        <end position="186"/>
    </location>
</feature>
<name>A0A9N9V3K8_9HYPO</name>
<dbReference type="Proteomes" id="UP000696573">
    <property type="component" value="Unassembled WGS sequence"/>
</dbReference>
<gene>
    <name evidence="2" type="ORF">CRHIZ90672A_00015571</name>
</gene>